<name>A0ABQ1H612_9BACL</name>
<comment type="caution">
    <text evidence="1">The sequence shown here is derived from an EMBL/GenBank/DDBJ whole genome shotgun (WGS) entry which is preliminary data.</text>
</comment>
<protein>
    <submittedName>
        <fullName evidence="1">Uncharacterized protein</fullName>
    </submittedName>
</protein>
<organism evidence="1 2">
    <name type="scientific">Kroppenstedtia guangzhouensis</name>
    <dbReference type="NCBI Taxonomy" id="1274356"/>
    <lineage>
        <taxon>Bacteria</taxon>
        <taxon>Bacillati</taxon>
        <taxon>Bacillota</taxon>
        <taxon>Bacilli</taxon>
        <taxon>Bacillales</taxon>
        <taxon>Thermoactinomycetaceae</taxon>
        <taxon>Kroppenstedtia</taxon>
    </lineage>
</organism>
<dbReference type="EMBL" id="BMEX01000048">
    <property type="protein sequence ID" value="GGA59417.1"/>
    <property type="molecule type" value="Genomic_DNA"/>
</dbReference>
<keyword evidence="2" id="KW-1185">Reference proteome</keyword>
<reference evidence="2" key="1">
    <citation type="journal article" date="2019" name="Int. J. Syst. Evol. Microbiol.">
        <title>The Global Catalogue of Microorganisms (GCM) 10K type strain sequencing project: providing services to taxonomists for standard genome sequencing and annotation.</title>
        <authorList>
            <consortium name="The Broad Institute Genomics Platform"/>
            <consortium name="The Broad Institute Genome Sequencing Center for Infectious Disease"/>
            <person name="Wu L."/>
            <person name="Ma J."/>
        </authorList>
    </citation>
    <scope>NUCLEOTIDE SEQUENCE [LARGE SCALE GENOMIC DNA]</scope>
    <source>
        <strain evidence="2">CGMCC 1.12404</strain>
    </source>
</reference>
<gene>
    <name evidence="1" type="ORF">GCM10007416_35610</name>
</gene>
<accession>A0ABQ1H612</accession>
<proteinExistence type="predicted"/>
<evidence type="ECO:0000313" key="1">
    <source>
        <dbReference type="EMBL" id="GGA59417.1"/>
    </source>
</evidence>
<dbReference type="Proteomes" id="UP000617979">
    <property type="component" value="Unassembled WGS sequence"/>
</dbReference>
<dbReference type="RefSeq" id="WP_188433893.1">
    <property type="nucleotide sequence ID" value="NZ_BMEX01000048.1"/>
</dbReference>
<sequence length="111" mass="12123">MKIVNLTPHDIIVRLKNGEEITFPASGEVARVKTVSEDAGEVAGVPVVSQEYDEIQGLPEPKDGTLYLVSLVVRQAAQEQGRTDIISPDTSPQGAIRDEQGRIVAVRRFVR</sequence>
<evidence type="ECO:0000313" key="2">
    <source>
        <dbReference type="Proteomes" id="UP000617979"/>
    </source>
</evidence>